<organism evidence="2 3">
    <name type="scientific">Tritrichomonas musculus</name>
    <dbReference type="NCBI Taxonomy" id="1915356"/>
    <lineage>
        <taxon>Eukaryota</taxon>
        <taxon>Metamonada</taxon>
        <taxon>Parabasalia</taxon>
        <taxon>Tritrichomonadida</taxon>
        <taxon>Tritrichomonadidae</taxon>
        <taxon>Tritrichomonas</taxon>
    </lineage>
</organism>
<name>A0ABR2KN66_9EUKA</name>
<sequence length="242" mass="27794">MNIINIFTGNKKLLALLSAIFLGGGFIADFITTLFWWSKIQPWYGYNKGKSRMLEYSSLSCWVISLIGLLAIATLIVIHLFIKTLSEKISEGKYGFMQVIVIGCLSIGSIIPALIASSLGLRNDKTREWDPNKKEYVMKSCKCYKIFLFEGNDEWWDTLKEKNLEDKYWKWADTVFDKAVHTYYEYEDIVHTYSNYLCANVGAPTLIFAIFQIIGIILFIIALNATNKNENNENSENENDEK</sequence>
<evidence type="ECO:0000313" key="2">
    <source>
        <dbReference type="EMBL" id="KAK8892423.1"/>
    </source>
</evidence>
<feature type="transmembrane region" description="Helical" evidence="1">
    <location>
        <begin position="201"/>
        <end position="223"/>
    </location>
</feature>
<keyword evidence="1" id="KW-1133">Transmembrane helix</keyword>
<feature type="transmembrane region" description="Helical" evidence="1">
    <location>
        <begin position="94"/>
        <end position="115"/>
    </location>
</feature>
<feature type="transmembrane region" description="Helical" evidence="1">
    <location>
        <begin position="57"/>
        <end position="82"/>
    </location>
</feature>
<evidence type="ECO:0000256" key="1">
    <source>
        <dbReference type="SAM" id="Phobius"/>
    </source>
</evidence>
<feature type="transmembrane region" description="Helical" evidence="1">
    <location>
        <begin position="12"/>
        <end position="37"/>
    </location>
</feature>
<proteinExistence type="predicted"/>
<evidence type="ECO:0000313" key="3">
    <source>
        <dbReference type="Proteomes" id="UP001470230"/>
    </source>
</evidence>
<dbReference type="EMBL" id="JAPFFF010000004">
    <property type="protein sequence ID" value="KAK8892423.1"/>
    <property type="molecule type" value="Genomic_DNA"/>
</dbReference>
<protein>
    <recommendedName>
        <fullName evidence="4">Tetraspanin family protein</fullName>
    </recommendedName>
</protein>
<reference evidence="2 3" key="1">
    <citation type="submission" date="2024-04" db="EMBL/GenBank/DDBJ databases">
        <title>Tritrichomonas musculus Genome.</title>
        <authorList>
            <person name="Alves-Ferreira E."/>
            <person name="Grigg M."/>
            <person name="Lorenzi H."/>
            <person name="Galac M."/>
        </authorList>
    </citation>
    <scope>NUCLEOTIDE SEQUENCE [LARGE SCALE GENOMIC DNA]</scope>
    <source>
        <strain evidence="2 3">EAF2021</strain>
    </source>
</reference>
<evidence type="ECO:0008006" key="4">
    <source>
        <dbReference type="Google" id="ProtNLM"/>
    </source>
</evidence>
<keyword evidence="1" id="KW-0812">Transmembrane</keyword>
<dbReference type="Proteomes" id="UP001470230">
    <property type="component" value="Unassembled WGS sequence"/>
</dbReference>
<keyword evidence="3" id="KW-1185">Reference proteome</keyword>
<comment type="caution">
    <text evidence="2">The sequence shown here is derived from an EMBL/GenBank/DDBJ whole genome shotgun (WGS) entry which is preliminary data.</text>
</comment>
<accession>A0ABR2KN66</accession>
<gene>
    <name evidence="2" type="ORF">M9Y10_029650</name>
</gene>
<keyword evidence="1" id="KW-0472">Membrane</keyword>